<feature type="chain" id="PRO_5011907404" description="WIF domain-containing protein" evidence="3">
    <location>
        <begin position="22"/>
        <end position="106"/>
    </location>
</feature>
<dbReference type="AlphaFoldDB" id="A0A1Y1LWI0"/>
<evidence type="ECO:0000256" key="3">
    <source>
        <dbReference type="SAM" id="SignalP"/>
    </source>
</evidence>
<dbReference type="EMBL" id="GEZM01045157">
    <property type="protein sequence ID" value="JAV77897.1"/>
    <property type="molecule type" value="Transcribed_RNA"/>
</dbReference>
<keyword evidence="2" id="KW-0325">Glycoprotein</keyword>
<proteinExistence type="predicted"/>
<evidence type="ECO:0000259" key="4">
    <source>
        <dbReference type="PROSITE" id="PS50814"/>
    </source>
</evidence>
<keyword evidence="1 3" id="KW-0732">Signal</keyword>
<dbReference type="PROSITE" id="PS50814">
    <property type="entry name" value="WIF"/>
    <property type="match status" value="1"/>
</dbReference>
<dbReference type="InterPro" id="IPR038677">
    <property type="entry name" value="WIF_sf"/>
</dbReference>
<evidence type="ECO:0000256" key="1">
    <source>
        <dbReference type="ARBA" id="ARBA00022729"/>
    </source>
</evidence>
<evidence type="ECO:0000256" key="2">
    <source>
        <dbReference type="ARBA" id="ARBA00023180"/>
    </source>
</evidence>
<feature type="signal peptide" evidence="3">
    <location>
        <begin position="1"/>
        <end position="21"/>
    </location>
</feature>
<dbReference type="EMBL" id="GEZM01045159">
    <property type="protein sequence ID" value="JAV77892.1"/>
    <property type="molecule type" value="Transcribed_RNA"/>
</dbReference>
<reference evidence="5" key="1">
    <citation type="journal article" date="2016" name="Sci. Rep.">
        <title>Molecular characterization of firefly nuptial gifts: a multi-omics approach sheds light on postcopulatory sexual selection.</title>
        <authorList>
            <person name="Al-Wathiqui N."/>
            <person name="Fallon T.R."/>
            <person name="South A."/>
            <person name="Weng J.K."/>
            <person name="Lewis S.M."/>
        </authorList>
    </citation>
    <scope>NUCLEOTIDE SEQUENCE</scope>
</reference>
<dbReference type="InterPro" id="IPR003306">
    <property type="entry name" value="WIF"/>
</dbReference>
<dbReference type="Gene3D" id="2.60.40.2170">
    <property type="entry name" value="Wnt, WIF domain"/>
    <property type="match status" value="1"/>
</dbReference>
<feature type="domain" description="WIF" evidence="4">
    <location>
        <begin position="42"/>
        <end position="106"/>
    </location>
</feature>
<organism evidence="5">
    <name type="scientific">Photinus pyralis</name>
    <name type="common">Common eastern firefly</name>
    <name type="synonym">Lampyris pyralis</name>
    <dbReference type="NCBI Taxonomy" id="7054"/>
    <lineage>
        <taxon>Eukaryota</taxon>
        <taxon>Metazoa</taxon>
        <taxon>Ecdysozoa</taxon>
        <taxon>Arthropoda</taxon>
        <taxon>Hexapoda</taxon>
        <taxon>Insecta</taxon>
        <taxon>Pterygota</taxon>
        <taxon>Neoptera</taxon>
        <taxon>Endopterygota</taxon>
        <taxon>Coleoptera</taxon>
        <taxon>Polyphaga</taxon>
        <taxon>Elateriformia</taxon>
        <taxon>Elateroidea</taxon>
        <taxon>Lampyridae</taxon>
        <taxon>Lampyrinae</taxon>
        <taxon>Photinus</taxon>
    </lineage>
</organism>
<evidence type="ECO:0000313" key="5">
    <source>
        <dbReference type="EMBL" id="JAV77892.1"/>
    </source>
</evidence>
<name>A0A1Y1LWI0_PHOPY</name>
<accession>A0A1Y1LWI0</accession>
<sequence length="106" mass="12188">MLELRYASCQVFVILILLVNAIPRHNRNDHKNDPRNNGDLALWIDEKQVKMFSGMAMEIYAIVNGNVLPYILDPNFEKYLPVIPAEVGYVNFTWKSGVKKTTCFVN</sequence>
<dbReference type="Pfam" id="PF02019">
    <property type="entry name" value="WIF"/>
    <property type="match status" value="1"/>
</dbReference>
<protein>
    <recommendedName>
        <fullName evidence="4">WIF domain-containing protein</fullName>
    </recommendedName>
</protein>